<proteinExistence type="predicted"/>
<name>Q484J5_COLP3</name>
<dbReference type="KEGG" id="cps:CPS_1789"/>
<organism evidence="2 3">
    <name type="scientific">Colwellia psychrerythraea (strain 34H / ATCC BAA-681)</name>
    <name type="common">Vibrio psychroerythus</name>
    <dbReference type="NCBI Taxonomy" id="167879"/>
    <lineage>
        <taxon>Bacteria</taxon>
        <taxon>Pseudomonadati</taxon>
        <taxon>Pseudomonadota</taxon>
        <taxon>Gammaproteobacteria</taxon>
        <taxon>Alteromonadales</taxon>
        <taxon>Colwelliaceae</taxon>
        <taxon>Colwellia</taxon>
    </lineage>
</organism>
<dbReference type="Proteomes" id="UP000000547">
    <property type="component" value="Chromosome"/>
</dbReference>
<dbReference type="EMBL" id="CP000083">
    <property type="protein sequence ID" value="AAZ27142.1"/>
    <property type="molecule type" value="Genomic_DNA"/>
</dbReference>
<keyword evidence="1" id="KW-0472">Membrane</keyword>
<feature type="transmembrane region" description="Helical" evidence="1">
    <location>
        <begin position="18"/>
        <end position="35"/>
    </location>
</feature>
<keyword evidence="1" id="KW-0812">Transmembrane</keyword>
<gene>
    <name evidence="2" type="ordered locus">CPS_1789</name>
</gene>
<evidence type="ECO:0000313" key="3">
    <source>
        <dbReference type="Proteomes" id="UP000000547"/>
    </source>
</evidence>
<dbReference type="AlphaFoldDB" id="Q484J5"/>
<dbReference type="RefSeq" id="WP_011042614.1">
    <property type="nucleotide sequence ID" value="NC_003910.7"/>
</dbReference>
<evidence type="ECO:0000256" key="1">
    <source>
        <dbReference type="SAM" id="Phobius"/>
    </source>
</evidence>
<keyword evidence="1" id="KW-1133">Transmembrane helix</keyword>
<evidence type="ECO:0000313" key="2">
    <source>
        <dbReference type="EMBL" id="AAZ27142.1"/>
    </source>
</evidence>
<dbReference type="HOGENOM" id="CLU_2408170_0_0_6"/>
<evidence type="ECO:0008006" key="4">
    <source>
        <dbReference type="Google" id="ProtNLM"/>
    </source>
</evidence>
<dbReference type="STRING" id="167879.CPS_1789"/>
<protein>
    <recommendedName>
        <fullName evidence="4">TM2 domain-containing protein</fullName>
    </recommendedName>
</protein>
<accession>Q484J5</accession>
<reference evidence="2" key="1">
    <citation type="journal article" date="2005" name="Proc. Natl. Acad. Sci. U.S.A.">
        <title>The psychrophilic lifestyle as revealed by the genome sequence of Colwellia psychrerythraea 34H through genomic and proteomic analyses.</title>
        <authorList>
            <person name="Methe B.A."/>
            <person name="Nelson K.E."/>
            <person name="Deming J.W."/>
            <person name="Momen B."/>
            <person name="Melamud E."/>
            <person name="Zhang X."/>
            <person name="Moult J."/>
            <person name="Madupu R."/>
            <person name="Nelson W.C."/>
            <person name="Dodson R.J."/>
            <person name="Brinkac L.M."/>
            <person name="Daugherty S.C."/>
            <person name="Durkin A.S."/>
            <person name="DeBoy R.T."/>
            <person name="Kolonay J.F."/>
            <person name="Sullivan S.A."/>
            <person name="Zhou L."/>
            <person name="Davidsen T.M."/>
            <person name="Wu M."/>
            <person name="Huston A.L."/>
            <person name="Lewis M."/>
            <person name="Weaver B."/>
            <person name="Weidman J.F."/>
            <person name="Khouri H."/>
            <person name="Utterback T.R."/>
            <person name="Feldblyum T.V."/>
            <person name="Fraser C.M."/>
        </authorList>
    </citation>
    <scope>NUCLEOTIDE SEQUENCE [LARGE SCALE GENOMIC DNA]</scope>
    <source>
        <strain evidence="2">34H</strain>
    </source>
</reference>
<feature type="transmembrane region" description="Helical" evidence="1">
    <location>
        <begin position="41"/>
        <end position="67"/>
    </location>
</feature>
<sequence>MSDTIQQARLQNKMKNPIVALALGFFIPGAAQMYAGNVLWGAINLILVIVLAITVIASPLAFIIWLVSMFLGYKGAKTFNDKVLDNAESVMK</sequence>